<feature type="region of interest" description="Disordered" evidence="2">
    <location>
        <begin position="556"/>
        <end position="578"/>
    </location>
</feature>
<dbReference type="AlphaFoldDB" id="A0A2V0P1L8"/>
<feature type="compositionally biased region" description="Basic and acidic residues" evidence="2">
    <location>
        <begin position="256"/>
        <end position="265"/>
    </location>
</feature>
<dbReference type="OrthoDB" id="10685141at2759"/>
<accession>A0A2V0P1L8</accession>
<feature type="coiled-coil region" evidence="1">
    <location>
        <begin position="328"/>
        <end position="355"/>
    </location>
</feature>
<keyword evidence="3" id="KW-0732">Signal</keyword>
<evidence type="ECO:0000313" key="5">
    <source>
        <dbReference type="Proteomes" id="UP000247498"/>
    </source>
</evidence>
<feature type="region of interest" description="Disordered" evidence="2">
    <location>
        <begin position="453"/>
        <end position="536"/>
    </location>
</feature>
<protein>
    <submittedName>
        <fullName evidence="4">Uncharacterized protein</fullName>
    </submittedName>
</protein>
<proteinExistence type="predicted"/>
<gene>
    <name evidence="4" type="ORF">Rsub_04034</name>
</gene>
<keyword evidence="5" id="KW-1185">Reference proteome</keyword>
<feature type="compositionally biased region" description="Polar residues" evidence="2">
    <location>
        <begin position="559"/>
        <end position="571"/>
    </location>
</feature>
<sequence>MARMSGGLAGVLIAACLVLCATRGADGGILPQLRSRGEPVCACACEGELVEQLLGVVKAAAEQYDALVQRLQRLQIQNAARDAIVAVPVELWFLGGLVAAWACAALGAARARRRVAAAASAEARRLSQALQQRSEQWRSAVAEATELASLLQQQSGGGSAGAGNPQPAVAAPDQAAAAAAPDCAAEPGATADAAEGDRDIDVAARAGRDTGSGKSSDKPAKPSDAPATDAAAPRDGSAARRADPRAGPAAAAGDDAPPRKLRFEEPGAADEDTPSAGCAAAGGAGADEARLHVLLEEFNRALEARGLSHRRLALAPAPAPEAAPAAPEAASAEEVRRLRDRIGQLESQAAAASASASAQAQPTALVAVPQGSLYVTHREMELAHENAALKQQLQAAAALPPPGGDGWVTTTRGGGGADGGGALDPAHELWVPAGGLAGPWGFTPAGKSAAGSILGGALTPPPRGSALGSGCGSARATPGSEGSVKTAHGSGGRGAAARSGPPALRGAGSVAASAGGSPSKGSSGGTPRERMAAALQDSRARIEQLALNLNAIPLKAQPPSATAPSFGSAAQQEEDWGV</sequence>
<keyword evidence="1" id="KW-0175">Coiled coil</keyword>
<dbReference type="InParanoid" id="A0A2V0P1L8"/>
<feature type="compositionally biased region" description="Low complexity" evidence="2">
    <location>
        <begin position="222"/>
        <end position="236"/>
    </location>
</feature>
<feature type="region of interest" description="Disordered" evidence="2">
    <location>
        <begin position="152"/>
        <end position="282"/>
    </location>
</feature>
<comment type="caution">
    <text evidence="4">The sequence shown here is derived from an EMBL/GenBank/DDBJ whole genome shotgun (WGS) entry which is preliminary data.</text>
</comment>
<feature type="compositionally biased region" description="Low complexity" evidence="2">
    <location>
        <begin position="162"/>
        <end position="193"/>
    </location>
</feature>
<evidence type="ECO:0000313" key="4">
    <source>
        <dbReference type="EMBL" id="GBF91730.1"/>
    </source>
</evidence>
<feature type="compositionally biased region" description="Low complexity" evidence="2">
    <location>
        <begin position="495"/>
        <end position="521"/>
    </location>
</feature>
<feature type="compositionally biased region" description="Basic and acidic residues" evidence="2">
    <location>
        <begin position="195"/>
        <end position="208"/>
    </location>
</feature>
<feature type="chain" id="PRO_5016118892" evidence="3">
    <location>
        <begin position="28"/>
        <end position="578"/>
    </location>
</feature>
<evidence type="ECO:0000256" key="2">
    <source>
        <dbReference type="SAM" id="MobiDB-lite"/>
    </source>
</evidence>
<evidence type="ECO:0000256" key="1">
    <source>
        <dbReference type="SAM" id="Coils"/>
    </source>
</evidence>
<dbReference type="EMBL" id="BDRX01000026">
    <property type="protein sequence ID" value="GBF91730.1"/>
    <property type="molecule type" value="Genomic_DNA"/>
</dbReference>
<evidence type="ECO:0000256" key="3">
    <source>
        <dbReference type="SAM" id="SignalP"/>
    </source>
</evidence>
<feature type="compositionally biased region" description="Low complexity" evidence="2">
    <location>
        <begin position="245"/>
        <end position="255"/>
    </location>
</feature>
<organism evidence="4 5">
    <name type="scientific">Raphidocelis subcapitata</name>
    <dbReference type="NCBI Taxonomy" id="307507"/>
    <lineage>
        <taxon>Eukaryota</taxon>
        <taxon>Viridiplantae</taxon>
        <taxon>Chlorophyta</taxon>
        <taxon>core chlorophytes</taxon>
        <taxon>Chlorophyceae</taxon>
        <taxon>CS clade</taxon>
        <taxon>Sphaeropleales</taxon>
        <taxon>Selenastraceae</taxon>
        <taxon>Raphidocelis</taxon>
    </lineage>
</organism>
<name>A0A2V0P1L8_9CHLO</name>
<reference evidence="4 5" key="1">
    <citation type="journal article" date="2018" name="Sci. Rep.">
        <title>Raphidocelis subcapitata (=Pseudokirchneriella subcapitata) provides an insight into genome evolution and environmental adaptations in the Sphaeropleales.</title>
        <authorList>
            <person name="Suzuki S."/>
            <person name="Yamaguchi H."/>
            <person name="Nakajima N."/>
            <person name="Kawachi M."/>
        </authorList>
    </citation>
    <scope>NUCLEOTIDE SEQUENCE [LARGE SCALE GENOMIC DNA]</scope>
    <source>
        <strain evidence="4 5">NIES-35</strain>
    </source>
</reference>
<dbReference type="Proteomes" id="UP000247498">
    <property type="component" value="Unassembled WGS sequence"/>
</dbReference>
<feature type="signal peptide" evidence="3">
    <location>
        <begin position="1"/>
        <end position="27"/>
    </location>
</feature>
<dbReference type="PROSITE" id="PS51257">
    <property type="entry name" value="PROKAR_LIPOPROTEIN"/>
    <property type="match status" value="1"/>
</dbReference>